<dbReference type="VEuPathDB" id="FungiDB:JI435_416190"/>
<name>A0A7U2F995_PHANO</name>
<proteinExistence type="predicted"/>
<organism evidence="1 2">
    <name type="scientific">Phaeosphaeria nodorum (strain SN15 / ATCC MYA-4574 / FGSC 10173)</name>
    <name type="common">Glume blotch fungus</name>
    <name type="synonym">Parastagonospora nodorum</name>
    <dbReference type="NCBI Taxonomy" id="321614"/>
    <lineage>
        <taxon>Eukaryota</taxon>
        <taxon>Fungi</taxon>
        <taxon>Dikarya</taxon>
        <taxon>Ascomycota</taxon>
        <taxon>Pezizomycotina</taxon>
        <taxon>Dothideomycetes</taxon>
        <taxon>Pleosporomycetidae</taxon>
        <taxon>Pleosporales</taxon>
        <taxon>Pleosporineae</taxon>
        <taxon>Phaeosphaeriaceae</taxon>
        <taxon>Parastagonospora</taxon>
    </lineage>
</organism>
<gene>
    <name evidence="1" type="ORF">JI435_416190</name>
</gene>
<accession>A0A7U2F995</accession>
<dbReference type="EMBL" id="CP069033">
    <property type="protein sequence ID" value="QRD01081.1"/>
    <property type="molecule type" value="Genomic_DNA"/>
</dbReference>
<keyword evidence="2" id="KW-1185">Reference proteome</keyword>
<sequence>MGILCSCCKQTEMTDAWTYLGVSIVVVRGCDLLNIASTVQWGCGGVRPVGSGREIQTQLLFRLFSVATASIPGGVEAPLSRHVVHSHMYKSRPPSTMSDIVPRKVRSWAASRSLRRTWGSRRSGTGRGSRR</sequence>
<dbReference type="Proteomes" id="UP000663193">
    <property type="component" value="Chromosome 11"/>
</dbReference>
<protein>
    <submittedName>
        <fullName evidence="1">Uncharacterized protein</fullName>
    </submittedName>
</protein>
<dbReference type="AlphaFoldDB" id="A0A7U2F995"/>
<evidence type="ECO:0000313" key="2">
    <source>
        <dbReference type="Proteomes" id="UP000663193"/>
    </source>
</evidence>
<evidence type="ECO:0000313" key="1">
    <source>
        <dbReference type="EMBL" id="QRD01081.1"/>
    </source>
</evidence>
<reference evidence="2" key="1">
    <citation type="journal article" date="2021" name="BMC Genomics">
        <title>Chromosome-level genome assembly and manually-curated proteome of model necrotroph Parastagonospora nodorum Sn15 reveals a genome-wide trove of candidate effector homologs, and redundancy of virulence-related functions within an accessory chromosome.</title>
        <authorList>
            <person name="Bertazzoni S."/>
            <person name="Jones D.A.B."/>
            <person name="Phan H.T."/>
            <person name="Tan K.-C."/>
            <person name="Hane J.K."/>
        </authorList>
    </citation>
    <scope>NUCLEOTIDE SEQUENCE [LARGE SCALE GENOMIC DNA]</scope>
    <source>
        <strain evidence="2">SN15 / ATCC MYA-4574 / FGSC 10173)</strain>
    </source>
</reference>